<dbReference type="EMBL" id="NPDN01000006">
    <property type="protein sequence ID" value="PJZ25147.1"/>
    <property type="molecule type" value="Genomic_DNA"/>
</dbReference>
<evidence type="ECO:0000313" key="2">
    <source>
        <dbReference type="Proteomes" id="UP000232196"/>
    </source>
</evidence>
<dbReference type="OrthoDB" id="338372at2"/>
<dbReference type="NCBIfam" id="NF047485">
    <property type="entry name" value="LA_2478_plus"/>
    <property type="match status" value="1"/>
</dbReference>
<dbReference type="Proteomes" id="UP000232196">
    <property type="component" value="Unassembled WGS sequence"/>
</dbReference>
<name>A0A2M9XBR6_9LEPT</name>
<accession>A0A2M9XBR6</accession>
<keyword evidence="2" id="KW-1185">Reference proteome</keyword>
<organism evidence="1 2">
    <name type="scientific">Leptospira hartskeerlii</name>
    <dbReference type="NCBI Taxonomy" id="2023177"/>
    <lineage>
        <taxon>Bacteria</taxon>
        <taxon>Pseudomonadati</taxon>
        <taxon>Spirochaetota</taxon>
        <taxon>Spirochaetia</taxon>
        <taxon>Leptospirales</taxon>
        <taxon>Leptospiraceae</taxon>
        <taxon>Leptospira</taxon>
    </lineage>
</organism>
<dbReference type="RefSeq" id="WP_100707216.1">
    <property type="nucleotide sequence ID" value="NZ_NPDL01000005.1"/>
</dbReference>
<gene>
    <name evidence="1" type="ORF">CH357_13150</name>
</gene>
<protein>
    <submittedName>
        <fullName evidence="1">Uncharacterized protein</fullName>
    </submittedName>
</protein>
<reference evidence="1 2" key="1">
    <citation type="submission" date="2017-07" db="EMBL/GenBank/DDBJ databases">
        <title>Leptospira spp. isolated from tropical soils.</title>
        <authorList>
            <person name="Thibeaux R."/>
            <person name="Iraola G."/>
            <person name="Ferres I."/>
            <person name="Bierque E."/>
            <person name="Girault D."/>
            <person name="Soupe-Gilbert M.-E."/>
            <person name="Picardeau M."/>
            <person name="Goarant C."/>
        </authorList>
    </citation>
    <scope>NUCLEOTIDE SEQUENCE [LARGE SCALE GENOMIC DNA]</scope>
    <source>
        <strain evidence="1 2">MCA1-C-A1</strain>
    </source>
</reference>
<sequence length="134" mass="14929">MFSVIQMKFVSILVFSIFILSCGKGPSLSKEEVRNLSQNYIKELCKKNLECSAQYLESLPSGEQNAARSGFSSLEQCMAEQSNQSILPDDYEKVTDQQIGKVKRCMDDLLKTPCSEMEQAGGIPSCRELFPDGN</sequence>
<comment type="caution">
    <text evidence="1">The sequence shown here is derived from an EMBL/GenBank/DDBJ whole genome shotgun (WGS) entry which is preliminary data.</text>
</comment>
<evidence type="ECO:0000313" key="1">
    <source>
        <dbReference type="EMBL" id="PJZ25147.1"/>
    </source>
</evidence>
<proteinExistence type="predicted"/>
<dbReference type="AlphaFoldDB" id="A0A2M9XBR6"/>